<dbReference type="EMBL" id="GGEC01076626">
    <property type="protein sequence ID" value="MBX57110.1"/>
    <property type="molecule type" value="Transcribed_RNA"/>
</dbReference>
<proteinExistence type="predicted"/>
<reference evidence="1" key="1">
    <citation type="submission" date="2018-02" db="EMBL/GenBank/DDBJ databases">
        <title>Rhizophora mucronata_Transcriptome.</title>
        <authorList>
            <person name="Meera S.P."/>
            <person name="Sreeshan A."/>
            <person name="Augustine A."/>
        </authorList>
    </citation>
    <scope>NUCLEOTIDE SEQUENCE</scope>
    <source>
        <tissue evidence="1">Leaf</tissue>
    </source>
</reference>
<accession>A0A2P2PQS7</accession>
<name>A0A2P2PQS7_RHIMU</name>
<protein>
    <submittedName>
        <fullName evidence="1">Uncharacterized protein</fullName>
    </submittedName>
</protein>
<sequence length="15" mass="1819">MLHFFTHLTVPLFIC</sequence>
<organism evidence="1">
    <name type="scientific">Rhizophora mucronata</name>
    <name type="common">Asiatic mangrove</name>
    <dbReference type="NCBI Taxonomy" id="61149"/>
    <lineage>
        <taxon>Eukaryota</taxon>
        <taxon>Viridiplantae</taxon>
        <taxon>Streptophyta</taxon>
        <taxon>Embryophyta</taxon>
        <taxon>Tracheophyta</taxon>
        <taxon>Spermatophyta</taxon>
        <taxon>Magnoliopsida</taxon>
        <taxon>eudicotyledons</taxon>
        <taxon>Gunneridae</taxon>
        <taxon>Pentapetalae</taxon>
        <taxon>rosids</taxon>
        <taxon>fabids</taxon>
        <taxon>Malpighiales</taxon>
        <taxon>Rhizophoraceae</taxon>
        <taxon>Rhizophora</taxon>
    </lineage>
</organism>
<evidence type="ECO:0000313" key="1">
    <source>
        <dbReference type="EMBL" id="MBX57110.1"/>
    </source>
</evidence>